<name>A0A804KJJ5_MUSAM</name>
<reference evidence="1" key="1">
    <citation type="submission" date="2021-05" db="UniProtKB">
        <authorList>
            <consortium name="EnsemblPlants"/>
        </authorList>
    </citation>
    <scope>IDENTIFICATION</scope>
    <source>
        <strain evidence="1">subsp. malaccensis</strain>
    </source>
</reference>
<dbReference type="EnsemblPlants" id="Ma09_t14560.1">
    <property type="protein sequence ID" value="Ma09_p14560.1"/>
    <property type="gene ID" value="Ma09_g14560"/>
</dbReference>
<proteinExistence type="predicted"/>
<dbReference type="InParanoid" id="A0A804KJJ5"/>
<dbReference type="Gramene" id="Ma09_t14560.1">
    <property type="protein sequence ID" value="Ma09_p14560.1"/>
    <property type="gene ID" value="Ma09_g14560"/>
</dbReference>
<dbReference type="Proteomes" id="UP000012960">
    <property type="component" value="Unplaced"/>
</dbReference>
<protein>
    <submittedName>
        <fullName evidence="1">Uncharacterized protein</fullName>
    </submittedName>
</protein>
<keyword evidence="2" id="KW-1185">Reference proteome</keyword>
<sequence length="107" mass="12547">MNGMESSAAPLAQGGRRLRGPKRIKKWTWMRLWLIILIDSRNSFGVGPRDQKLLLHVTPGRDKKWHSKPSLGMSWTNGHLGLYVWSKRILYRRSTLNSFRLLHHQLF</sequence>
<accession>A0A804KJJ5</accession>
<evidence type="ECO:0000313" key="2">
    <source>
        <dbReference type="Proteomes" id="UP000012960"/>
    </source>
</evidence>
<evidence type="ECO:0000313" key="1">
    <source>
        <dbReference type="EnsemblPlants" id="Ma09_p14560.1"/>
    </source>
</evidence>
<dbReference type="AlphaFoldDB" id="A0A804KJJ5"/>
<organism evidence="1 2">
    <name type="scientific">Musa acuminata subsp. malaccensis</name>
    <name type="common">Wild banana</name>
    <name type="synonym">Musa malaccensis</name>
    <dbReference type="NCBI Taxonomy" id="214687"/>
    <lineage>
        <taxon>Eukaryota</taxon>
        <taxon>Viridiplantae</taxon>
        <taxon>Streptophyta</taxon>
        <taxon>Embryophyta</taxon>
        <taxon>Tracheophyta</taxon>
        <taxon>Spermatophyta</taxon>
        <taxon>Magnoliopsida</taxon>
        <taxon>Liliopsida</taxon>
        <taxon>Zingiberales</taxon>
        <taxon>Musaceae</taxon>
        <taxon>Musa</taxon>
    </lineage>
</organism>